<evidence type="ECO:0000313" key="1">
    <source>
        <dbReference type="EMBL" id="KAD5507812.1"/>
    </source>
</evidence>
<sequence>MRRGISDEEVDDEMFRTRFSQLSLYNGLLVARLGGSGAMILYLSEQGGGWCQEVSIGASPETLLVAAFRTEHTPGV</sequence>
<keyword evidence="2" id="KW-1185">Reference proteome</keyword>
<gene>
    <name evidence="1" type="ORF">E3N88_15515</name>
</gene>
<name>A0A5N6NYU6_9ASTR</name>
<reference evidence="1 2" key="1">
    <citation type="submission" date="2019-05" db="EMBL/GenBank/DDBJ databases">
        <title>Mikania micrantha, genome provides insights into the molecular mechanism of rapid growth.</title>
        <authorList>
            <person name="Liu B."/>
        </authorList>
    </citation>
    <scope>NUCLEOTIDE SEQUENCE [LARGE SCALE GENOMIC DNA]</scope>
    <source>
        <strain evidence="1">NLD-2019</strain>
        <tissue evidence="1">Leaf</tissue>
    </source>
</reference>
<protein>
    <submittedName>
        <fullName evidence="1">Uncharacterized protein</fullName>
    </submittedName>
</protein>
<organism evidence="1 2">
    <name type="scientific">Mikania micrantha</name>
    <name type="common">bitter vine</name>
    <dbReference type="NCBI Taxonomy" id="192012"/>
    <lineage>
        <taxon>Eukaryota</taxon>
        <taxon>Viridiplantae</taxon>
        <taxon>Streptophyta</taxon>
        <taxon>Embryophyta</taxon>
        <taxon>Tracheophyta</taxon>
        <taxon>Spermatophyta</taxon>
        <taxon>Magnoliopsida</taxon>
        <taxon>eudicotyledons</taxon>
        <taxon>Gunneridae</taxon>
        <taxon>Pentapetalae</taxon>
        <taxon>asterids</taxon>
        <taxon>campanulids</taxon>
        <taxon>Asterales</taxon>
        <taxon>Asteraceae</taxon>
        <taxon>Asteroideae</taxon>
        <taxon>Heliantheae alliance</taxon>
        <taxon>Eupatorieae</taxon>
        <taxon>Mikania</taxon>
    </lineage>
</organism>
<dbReference type="Proteomes" id="UP000326396">
    <property type="component" value="Linkage Group LG16"/>
</dbReference>
<dbReference type="EMBL" id="SZYD01000008">
    <property type="protein sequence ID" value="KAD5507812.1"/>
    <property type="molecule type" value="Genomic_DNA"/>
</dbReference>
<comment type="caution">
    <text evidence="1">The sequence shown here is derived from an EMBL/GenBank/DDBJ whole genome shotgun (WGS) entry which is preliminary data.</text>
</comment>
<dbReference type="AlphaFoldDB" id="A0A5N6NYU6"/>
<evidence type="ECO:0000313" key="2">
    <source>
        <dbReference type="Proteomes" id="UP000326396"/>
    </source>
</evidence>
<accession>A0A5N6NYU6</accession>
<proteinExistence type="predicted"/>